<dbReference type="PANTHER" id="PTHR15314:SF1">
    <property type="entry name" value="RIBONUCLEASE P PROTEIN SUBUNIT P20"/>
    <property type="match status" value="1"/>
</dbReference>
<evidence type="ECO:0000256" key="4">
    <source>
        <dbReference type="SAM" id="MobiDB-lite"/>
    </source>
</evidence>
<comment type="caution">
    <text evidence="5">The sequence shown here is derived from an EMBL/GenBank/DDBJ whole genome shotgun (WGS) entry which is preliminary data.</text>
</comment>
<dbReference type="InterPro" id="IPR014612">
    <property type="entry name" value="Pop7/Rpp20"/>
</dbReference>
<comment type="subcellular location">
    <subcellularLocation>
        <location evidence="1">Nucleus</location>
        <location evidence="1">Nucleolus</location>
    </subcellularLocation>
</comment>
<keyword evidence="2" id="KW-0819">tRNA processing</keyword>
<dbReference type="PANTHER" id="PTHR15314">
    <property type="entry name" value="RIBONUCLEASE P PROTEIN SUBUNIT P20"/>
    <property type="match status" value="1"/>
</dbReference>
<protein>
    <submittedName>
        <fullName evidence="5">Uncharacterized protein</fullName>
    </submittedName>
</protein>
<keyword evidence="6" id="KW-1185">Reference proteome</keyword>
<evidence type="ECO:0000313" key="6">
    <source>
        <dbReference type="Proteomes" id="UP001143981"/>
    </source>
</evidence>
<gene>
    <name evidence="5" type="ORF">LPJ61_005431</name>
</gene>
<feature type="region of interest" description="Disordered" evidence="4">
    <location>
        <begin position="22"/>
        <end position="44"/>
    </location>
</feature>
<dbReference type="InterPro" id="IPR036882">
    <property type="entry name" value="Alba-like_dom_sf"/>
</dbReference>
<dbReference type="GO" id="GO:0003676">
    <property type="term" value="F:nucleic acid binding"/>
    <property type="evidence" value="ECO:0007669"/>
    <property type="project" value="InterPro"/>
</dbReference>
<feature type="compositionally biased region" description="Basic and acidic residues" evidence="4">
    <location>
        <begin position="266"/>
        <end position="277"/>
    </location>
</feature>
<dbReference type="Gene3D" id="3.30.110.20">
    <property type="entry name" value="Alba-like domain"/>
    <property type="match status" value="1"/>
</dbReference>
<dbReference type="OrthoDB" id="416729at2759"/>
<organism evidence="5 6">
    <name type="scientific">Coemansia biformis</name>
    <dbReference type="NCBI Taxonomy" id="1286918"/>
    <lineage>
        <taxon>Eukaryota</taxon>
        <taxon>Fungi</taxon>
        <taxon>Fungi incertae sedis</taxon>
        <taxon>Zoopagomycota</taxon>
        <taxon>Kickxellomycotina</taxon>
        <taxon>Kickxellomycetes</taxon>
        <taxon>Kickxellales</taxon>
        <taxon>Kickxellaceae</taxon>
        <taxon>Coemansia</taxon>
    </lineage>
</organism>
<accession>A0A9W7Y8W0</accession>
<evidence type="ECO:0000313" key="5">
    <source>
        <dbReference type="EMBL" id="KAJ1726083.1"/>
    </source>
</evidence>
<reference evidence="5" key="1">
    <citation type="submission" date="2022-07" db="EMBL/GenBank/DDBJ databases">
        <title>Phylogenomic reconstructions and comparative analyses of Kickxellomycotina fungi.</title>
        <authorList>
            <person name="Reynolds N.K."/>
            <person name="Stajich J.E."/>
            <person name="Barry K."/>
            <person name="Grigoriev I.V."/>
            <person name="Crous P."/>
            <person name="Smith M.E."/>
        </authorList>
    </citation>
    <scope>NUCLEOTIDE SEQUENCE</scope>
    <source>
        <strain evidence="5">BCRC 34381</strain>
    </source>
</reference>
<dbReference type="GO" id="GO:0001682">
    <property type="term" value="P:tRNA 5'-leader removal"/>
    <property type="evidence" value="ECO:0007669"/>
    <property type="project" value="InterPro"/>
</dbReference>
<dbReference type="GO" id="GO:0000172">
    <property type="term" value="C:ribonuclease MRP complex"/>
    <property type="evidence" value="ECO:0007669"/>
    <property type="project" value="InterPro"/>
</dbReference>
<sequence length="445" mass="49203">MIRLQEESWMLGQLRLQLSAAARQAAKPPAPPTGADGAAAVAAEADPDEELLREGAVREMLEALNWAVVERGRAFAQKNSWRLTSLRDSNTRGFVVGALPGLLPVMARQWAWYPQAYPEDEMRLRPHGCGEPETQRHLFTCREVVRREPVPMDRPPDRWTERAICEPGAHVAMPDERRLGSADVLAEELRPAVVTPEALLVLRDLTRDEATQQKLTEGGRVLRKVALRSRWLEEYDGLWTTRKPPQLNREQASGIGPIQRRRLVREAPRPQTERDGGTLKGARTPMDTHNAGTAALAVAAADPAAADAGSQPTGRSSGAVKKRKPLRPSTSRADIYVTRERRRFNGHVRRARRLLLERNYPSITIHGLGAAIPNAIKLASVVQASLGDQTTMDVSTDTVTLFDDIIPADGAEDDDICTQMRQNSAVHITMALLPAVSTQIFARKR</sequence>
<feature type="region of interest" description="Disordered" evidence="4">
    <location>
        <begin position="266"/>
        <end position="285"/>
    </location>
</feature>
<dbReference type="AlphaFoldDB" id="A0A9W7Y8W0"/>
<dbReference type="Pfam" id="PF12328">
    <property type="entry name" value="Rpp20"/>
    <property type="match status" value="1"/>
</dbReference>
<keyword evidence="3" id="KW-0539">Nucleus</keyword>
<dbReference type="GO" id="GO:0005655">
    <property type="term" value="C:nucleolar ribonuclease P complex"/>
    <property type="evidence" value="ECO:0007669"/>
    <property type="project" value="InterPro"/>
</dbReference>
<dbReference type="Proteomes" id="UP001143981">
    <property type="component" value="Unassembled WGS sequence"/>
</dbReference>
<evidence type="ECO:0000256" key="1">
    <source>
        <dbReference type="ARBA" id="ARBA00004604"/>
    </source>
</evidence>
<dbReference type="SUPFAM" id="SSF82704">
    <property type="entry name" value="AlbA-like"/>
    <property type="match status" value="1"/>
</dbReference>
<evidence type="ECO:0000256" key="2">
    <source>
        <dbReference type="ARBA" id="ARBA00022694"/>
    </source>
</evidence>
<feature type="region of interest" description="Disordered" evidence="4">
    <location>
        <begin position="303"/>
        <end position="330"/>
    </location>
</feature>
<evidence type="ECO:0000256" key="3">
    <source>
        <dbReference type="ARBA" id="ARBA00023242"/>
    </source>
</evidence>
<proteinExistence type="predicted"/>
<name>A0A9W7Y8W0_9FUNG</name>
<dbReference type="EMBL" id="JANBOI010001793">
    <property type="protein sequence ID" value="KAJ1726083.1"/>
    <property type="molecule type" value="Genomic_DNA"/>
</dbReference>